<sequence length="68" mass="7143">MSDLIREACRDSGFFLGRSGGICSASGGGLRGKSTLRSRPEQAPLVPTLREAQDLLVESSEYGAQADA</sequence>
<proteinExistence type="predicted"/>
<dbReference type="RefSeq" id="XP_014148254.1">
    <property type="nucleotide sequence ID" value="XM_014292779.1"/>
</dbReference>
<name>A0A0L0FC51_9EUKA</name>
<evidence type="ECO:0000313" key="2">
    <source>
        <dbReference type="Proteomes" id="UP000054560"/>
    </source>
</evidence>
<accession>A0A0L0FC51</accession>
<organism evidence="1 2">
    <name type="scientific">Sphaeroforma arctica JP610</name>
    <dbReference type="NCBI Taxonomy" id="667725"/>
    <lineage>
        <taxon>Eukaryota</taxon>
        <taxon>Ichthyosporea</taxon>
        <taxon>Ichthyophonida</taxon>
        <taxon>Sphaeroforma</taxon>
    </lineage>
</organism>
<protein>
    <submittedName>
        <fullName evidence="1">Uncharacterized protein</fullName>
    </submittedName>
</protein>
<gene>
    <name evidence="1" type="ORF">SARC_13096</name>
</gene>
<reference evidence="1 2" key="1">
    <citation type="submission" date="2011-02" db="EMBL/GenBank/DDBJ databases">
        <title>The Genome Sequence of Sphaeroforma arctica JP610.</title>
        <authorList>
            <consortium name="The Broad Institute Genome Sequencing Platform"/>
            <person name="Russ C."/>
            <person name="Cuomo C."/>
            <person name="Young S.K."/>
            <person name="Zeng Q."/>
            <person name="Gargeya S."/>
            <person name="Alvarado L."/>
            <person name="Berlin A."/>
            <person name="Chapman S.B."/>
            <person name="Chen Z."/>
            <person name="Freedman E."/>
            <person name="Gellesch M."/>
            <person name="Goldberg J."/>
            <person name="Griggs A."/>
            <person name="Gujja S."/>
            <person name="Heilman E."/>
            <person name="Heiman D."/>
            <person name="Howarth C."/>
            <person name="Mehta T."/>
            <person name="Neiman D."/>
            <person name="Pearson M."/>
            <person name="Roberts A."/>
            <person name="Saif S."/>
            <person name="Shea T."/>
            <person name="Shenoy N."/>
            <person name="Sisk P."/>
            <person name="Stolte C."/>
            <person name="Sykes S."/>
            <person name="White J."/>
            <person name="Yandava C."/>
            <person name="Burger G."/>
            <person name="Gray M.W."/>
            <person name="Holland P.W.H."/>
            <person name="King N."/>
            <person name="Lang F.B.F."/>
            <person name="Roger A.J."/>
            <person name="Ruiz-Trillo I."/>
            <person name="Haas B."/>
            <person name="Nusbaum C."/>
            <person name="Birren B."/>
        </authorList>
    </citation>
    <scope>NUCLEOTIDE SEQUENCE [LARGE SCALE GENOMIC DNA]</scope>
    <source>
        <strain evidence="1 2">JP610</strain>
    </source>
</reference>
<dbReference type="Proteomes" id="UP000054560">
    <property type="component" value="Unassembled WGS sequence"/>
</dbReference>
<dbReference type="AlphaFoldDB" id="A0A0L0FC51"/>
<dbReference type="EMBL" id="KQ244491">
    <property type="protein sequence ID" value="KNC74352.1"/>
    <property type="molecule type" value="Genomic_DNA"/>
</dbReference>
<keyword evidence="2" id="KW-1185">Reference proteome</keyword>
<evidence type="ECO:0000313" key="1">
    <source>
        <dbReference type="EMBL" id="KNC74352.1"/>
    </source>
</evidence>
<dbReference type="GeneID" id="25913600"/>